<organism evidence="2 3">
    <name type="scientific">Durusdinium trenchii</name>
    <dbReference type="NCBI Taxonomy" id="1381693"/>
    <lineage>
        <taxon>Eukaryota</taxon>
        <taxon>Sar</taxon>
        <taxon>Alveolata</taxon>
        <taxon>Dinophyceae</taxon>
        <taxon>Suessiales</taxon>
        <taxon>Symbiodiniaceae</taxon>
        <taxon>Durusdinium</taxon>
    </lineage>
</organism>
<dbReference type="EMBL" id="CAXAMN010024884">
    <property type="protein sequence ID" value="CAK9090764.1"/>
    <property type="molecule type" value="Genomic_DNA"/>
</dbReference>
<sequence>MLGSDPARSTTLVRPGTDVPNAWTEAPTGGCYPPLCYPHLTTFTDTGGPGALSRRRPHHLIRSQIAPSRPLGSSIDRTANDQTRSEENHTPFVPMWRLGLWVFTLSMAEKPEQCEEPEGTGFFQRQIALERMEPSRPWDHHAFVVGTNHKAGSQLLRNSMCWAFDTLGATYSCQFSGHGSSITTIGRENNCYDVWAPIQFHNHINGPELIQIKNESIRRGIPLRGVMIVRDPLQMVVSAYCYHHRGAEPNSNLAPPNITEMGPEEGVPDIAERMKPVIEGMLSAYQLAPPNVLTVRYETMTNSSFYFNATMSEILTFLFGDEITHAQKQTIIDAAAVEDLNRGLEGGLSTGGGSTGVDNHTNSEDCMADSQEA</sequence>
<accession>A0ABP0QR59</accession>
<evidence type="ECO:0000256" key="1">
    <source>
        <dbReference type="SAM" id="MobiDB-lite"/>
    </source>
</evidence>
<evidence type="ECO:0000313" key="2">
    <source>
        <dbReference type="EMBL" id="CAK9090764.1"/>
    </source>
</evidence>
<reference evidence="2 3" key="1">
    <citation type="submission" date="2024-02" db="EMBL/GenBank/DDBJ databases">
        <authorList>
            <person name="Chen Y."/>
            <person name="Shah S."/>
            <person name="Dougan E. K."/>
            <person name="Thang M."/>
            <person name="Chan C."/>
        </authorList>
    </citation>
    <scope>NUCLEOTIDE SEQUENCE [LARGE SCALE GENOMIC DNA]</scope>
</reference>
<feature type="region of interest" description="Disordered" evidence="1">
    <location>
        <begin position="347"/>
        <end position="373"/>
    </location>
</feature>
<feature type="region of interest" description="Disordered" evidence="1">
    <location>
        <begin position="1"/>
        <end position="25"/>
    </location>
</feature>
<dbReference type="Gene3D" id="3.40.50.300">
    <property type="entry name" value="P-loop containing nucleotide triphosphate hydrolases"/>
    <property type="match status" value="1"/>
</dbReference>
<dbReference type="Proteomes" id="UP001642484">
    <property type="component" value="Unassembled WGS sequence"/>
</dbReference>
<protein>
    <recommendedName>
        <fullName evidence="4">Sulfotransferase</fullName>
    </recommendedName>
</protein>
<gene>
    <name evidence="2" type="ORF">CCMP2556_LOCUS43588</name>
</gene>
<dbReference type="InterPro" id="IPR027417">
    <property type="entry name" value="P-loop_NTPase"/>
</dbReference>
<evidence type="ECO:0000313" key="3">
    <source>
        <dbReference type="Proteomes" id="UP001642484"/>
    </source>
</evidence>
<keyword evidence="3" id="KW-1185">Reference proteome</keyword>
<name>A0ABP0QR59_9DINO</name>
<proteinExistence type="predicted"/>
<comment type="caution">
    <text evidence="2">The sequence shown here is derived from an EMBL/GenBank/DDBJ whole genome shotgun (WGS) entry which is preliminary data.</text>
</comment>
<dbReference type="SUPFAM" id="SSF52540">
    <property type="entry name" value="P-loop containing nucleoside triphosphate hydrolases"/>
    <property type="match status" value="1"/>
</dbReference>
<feature type="region of interest" description="Disordered" evidence="1">
    <location>
        <begin position="61"/>
        <end position="87"/>
    </location>
</feature>
<evidence type="ECO:0008006" key="4">
    <source>
        <dbReference type="Google" id="ProtNLM"/>
    </source>
</evidence>
<feature type="non-terminal residue" evidence="2">
    <location>
        <position position="373"/>
    </location>
</feature>